<organism evidence="6 7">
    <name type="scientific">Pinctada imbricata</name>
    <name type="common">Atlantic pearl-oyster</name>
    <name type="synonym">Pinctada martensii</name>
    <dbReference type="NCBI Taxonomy" id="66713"/>
    <lineage>
        <taxon>Eukaryota</taxon>
        <taxon>Metazoa</taxon>
        <taxon>Spiralia</taxon>
        <taxon>Lophotrochozoa</taxon>
        <taxon>Mollusca</taxon>
        <taxon>Bivalvia</taxon>
        <taxon>Autobranchia</taxon>
        <taxon>Pteriomorphia</taxon>
        <taxon>Pterioida</taxon>
        <taxon>Pterioidea</taxon>
        <taxon>Pteriidae</taxon>
        <taxon>Pinctada</taxon>
    </lineage>
</organism>
<evidence type="ECO:0000256" key="3">
    <source>
        <dbReference type="ARBA" id="ARBA00023157"/>
    </source>
</evidence>
<evidence type="ECO:0000256" key="5">
    <source>
        <dbReference type="SAM" id="Phobius"/>
    </source>
</evidence>
<dbReference type="SUPFAM" id="SSF57424">
    <property type="entry name" value="LDL receptor-like module"/>
    <property type="match status" value="1"/>
</dbReference>
<dbReference type="InterPro" id="IPR002172">
    <property type="entry name" value="LDrepeatLR_classA_rpt"/>
</dbReference>
<dbReference type="InterPro" id="IPR036055">
    <property type="entry name" value="LDL_receptor-like_sf"/>
</dbReference>
<keyword evidence="5" id="KW-1133">Transmembrane helix</keyword>
<evidence type="ECO:0008006" key="8">
    <source>
        <dbReference type="Google" id="ProtNLM"/>
    </source>
</evidence>
<accession>A0AA88Y5Z9</accession>
<comment type="caution">
    <text evidence="6">The sequence shown here is derived from an EMBL/GenBank/DDBJ whole genome shotgun (WGS) entry which is preliminary data.</text>
</comment>
<dbReference type="InterPro" id="IPR000884">
    <property type="entry name" value="TSP1_rpt"/>
</dbReference>
<dbReference type="Proteomes" id="UP001186944">
    <property type="component" value="Unassembled WGS sequence"/>
</dbReference>
<dbReference type="Pfam" id="PF00057">
    <property type="entry name" value="Ldl_recept_a"/>
    <property type="match status" value="1"/>
</dbReference>
<dbReference type="AlphaFoldDB" id="A0AA88Y5Z9"/>
<evidence type="ECO:0000313" key="6">
    <source>
        <dbReference type="EMBL" id="KAK3096102.1"/>
    </source>
</evidence>
<dbReference type="Gene3D" id="2.20.100.10">
    <property type="entry name" value="Thrombospondin type-1 (TSP1) repeat"/>
    <property type="match status" value="4"/>
</dbReference>
<evidence type="ECO:0000256" key="4">
    <source>
        <dbReference type="PROSITE-ProRule" id="PRU00124"/>
    </source>
</evidence>
<dbReference type="PROSITE" id="PS50092">
    <property type="entry name" value="TSP1"/>
    <property type="match status" value="4"/>
</dbReference>
<protein>
    <recommendedName>
        <fullName evidence="8">Hemicentin-1</fullName>
    </recommendedName>
</protein>
<dbReference type="Pfam" id="PF00090">
    <property type="entry name" value="TSP_1"/>
    <property type="match status" value="4"/>
</dbReference>
<dbReference type="PANTHER" id="PTHR22906:SF21">
    <property type="entry name" value="SEMA DOMAIN-CONTAINING PROTEIN"/>
    <property type="match status" value="1"/>
</dbReference>
<gene>
    <name evidence="6" type="ORF">FSP39_023270</name>
</gene>
<feature type="transmembrane region" description="Helical" evidence="5">
    <location>
        <begin position="516"/>
        <end position="540"/>
    </location>
</feature>
<dbReference type="FunFam" id="2.20.100.10:FF:000007">
    <property type="entry name" value="Thrombospondin 1"/>
    <property type="match status" value="2"/>
</dbReference>
<dbReference type="EMBL" id="VSWD01000008">
    <property type="protein sequence ID" value="KAK3096102.1"/>
    <property type="molecule type" value="Genomic_DNA"/>
</dbReference>
<dbReference type="Gene3D" id="4.10.400.10">
    <property type="entry name" value="Low-density Lipoprotein Receptor"/>
    <property type="match status" value="1"/>
</dbReference>
<dbReference type="SMART" id="SM00192">
    <property type="entry name" value="LDLa"/>
    <property type="match status" value="1"/>
</dbReference>
<dbReference type="SMART" id="SM00209">
    <property type="entry name" value="TSP1"/>
    <property type="match status" value="4"/>
</dbReference>
<dbReference type="SUPFAM" id="SSF82895">
    <property type="entry name" value="TSP-1 type 1 repeat"/>
    <property type="match status" value="4"/>
</dbReference>
<dbReference type="PANTHER" id="PTHR22906">
    <property type="entry name" value="PROPERDIN"/>
    <property type="match status" value="1"/>
</dbReference>
<dbReference type="FunFam" id="2.20.100.10:FF:000001">
    <property type="entry name" value="semaphorin-5A isoform X1"/>
    <property type="match status" value="2"/>
</dbReference>
<evidence type="ECO:0000256" key="1">
    <source>
        <dbReference type="ARBA" id="ARBA00022536"/>
    </source>
</evidence>
<evidence type="ECO:0000313" key="7">
    <source>
        <dbReference type="Proteomes" id="UP001186944"/>
    </source>
</evidence>
<name>A0AA88Y5Z9_PINIB</name>
<dbReference type="PRINTS" id="PR01705">
    <property type="entry name" value="TSP1REPEAT"/>
</dbReference>
<dbReference type="InterPro" id="IPR052065">
    <property type="entry name" value="Compl_asym_regulator"/>
</dbReference>
<dbReference type="InterPro" id="IPR036383">
    <property type="entry name" value="TSP1_rpt_sf"/>
</dbReference>
<keyword evidence="3" id="KW-1015">Disulfide bond</keyword>
<keyword evidence="7" id="KW-1185">Reference proteome</keyword>
<proteinExistence type="predicted"/>
<keyword evidence="5" id="KW-0812">Transmembrane</keyword>
<keyword evidence="2" id="KW-0677">Repeat</keyword>
<keyword evidence="1" id="KW-0245">EGF-like domain</keyword>
<sequence>MYTLILAWNVVFKIPHGTKISGHNSIVDFWKASGSLNTNDAAAKADFSRNAKPFKSTWLDDWDKRSFSAVRMSAYKDNKEQAYIVFDSMGMNKNEWMNCDNIIDSSYTDITSQSKNYCTMRSGSGARHFFINHNYGGCNADVGWFILRDYDSSSGCSNWDPMTNNAYTKYATGNTKSTWGSGHDETADCFVISVMAWDMVFKGVEGVAPPQGGLRQLWQGSDTLNSNDPSVQTLTWAPGKVYKSTNVEKWRSVPGFYIESVKYAMFNGGKEVAFSIYDGRDTDKNGWFVDPRILYSRWTDIKGYTKVGSSIDGDGTRRFALWKEHGGCPNDKAWMAILDSSDNSRQPCSWDKNVRSRPYFLFSNKRTWALCQRNNQWNSAEFPQAETMAIFVKGWRMVMKVAHAQSVAPASGVFDLWTGSYTLNEYDSDALTIAKNTKTYKSSVIEQWSKYQFSAVRVSYYKDGVEKAYVVFDAHGAEKNTWFDCSRILYTSYDDLNRLKAVTFCSGPGYVLNYRYLIFLLLLFLLLLLIIISSTTTNFFSFCLKSKDNQLWTTASQILAKMAEPVTMKEWTTLVRVPVVGLDKDVLTVSMDYNCTCPSGWFGQRCTDIDGNWGSWAAWGSCSLTCGGGTKGRSRACNNPAPQHNGRSCSGSSASSTSCNTHNCPIDGNWASWGSWGTCTVTCGGGTQDRARTCSNPQPQYGGAQCGGSGSSRQSCNTHHCPIDGNWGSWTAWGTCTVTCGGGTQDRSRTCTNPAPQYGGAQCPNSASSRQACNTHHCPIDGAWGAWSAWGSCSVTCGGGQYSRSRNCDDPRPLNGGLPCSGDSASYDDCNTQACPTVAAGTYQQLCPTGWFTCQAGGITCIDEVFKCDCSQDCDDGSDENEGYAQCTAKLMSMCGSGGKTEVFLIIHFRYRERII</sequence>
<evidence type="ECO:0000256" key="2">
    <source>
        <dbReference type="ARBA" id="ARBA00022737"/>
    </source>
</evidence>
<reference evidence="6" key="1">
    <citation type="submission" date="2019-08" db="EMBL/GenBank/DDBJ databases">
        <title>The improved chromosome-level genome for the pearl oyster Pinctada fucata martensii using PacBio sequencing and Hi-C.</title>
        <authorList>
            <person name="Zheng Z."/>
        </authorList>
    </citation>
    <scope>NUCLEOTIDE SEQUENCE</scope>
    <source>
        <strain evidence="6">ZZ-2019</strain>
        <tissue evidence="6">Adductor muscle</tissue>
    </source>
</reference>
<dbReference type="CDD" id="cd00112">
    <property type="entry name" value="LDLa"/>
    <property type="match status" value="1"/>
</dbReference>
<keyword evidence="5" id="KW-0472">Membrane</keyword>
<comment type="caution">
    <text evidence="4">Lacks conserved residue(s) required for the propagation of feature annotation.</text>
</comment>
<dbReference type="PROSITE" id="PS50068">
    <property type="entry name" value="LDLRA_2"/>
    <property type="match status" value="1"/>
</dbReference>